<dbReference type="EMBL" id="UOEL01000125">
    <property type="protein sequence ID" value="VAW15309.1"/>
    <property type="molecule type" value="Genomic_DNA"/>
</dbReference>
<name>A0A3B0TSU4_9ZZZZ</name>
<dbReference type="InterPro" id="IPR018490">
    <property type="entry name" value="cNMP-bd_dom_sf"/>
</dbReference>
<dbReference type="Gene3D" id="2.60.120.10">
    <property type="entry name" value="Jelly Rolls"/>
    <property type="match status" value="1"/>
</dbReference>
<sequence>MFQKYLKSKKLKKKEYLLRIGKTCTARYFIAKGCLRLYYIDNKGNEQIVHFRIDNWWITDYENLINQTPQSYIFRQLKTQN</sequence>
<dbReference type="SUPFAM" id="SSF51206">
    <property type="entry name" value="cAMP-binding domain-like"/>
    <property type="match status" value="1"/>
</dbReference>
<accession>A0A3B0TSU4</accession>
<proteinExistence type="predicted"/>
<feature type="domain" description="Cyclic nucleotide-binding" evidence="1">
    <location>
        <begin position="9"/>
        <end position="71"/>
    </location>
</feature>
<dbReference type="Pfam" id="PF00027">
    <property type="entry name" value="cNMP_binding"/>
    <property type="match status" value="1"/>
</dbReference>
<protein>
    <submittedName>
        <fullName evidence="2">cAMP-binding proteins - catabolite gene activator and regulatory subunit of cAMP-dependent protein kinases</fullName>
    </submittedName>
</protein>
<organism evidence="2">
    <name type="scientific">hydrothermal vent metagenome</name>
    <dbReference type="NCBI Taxonomy" id="652676"/>
    <lineage>
        <taxon>unclassified sequences</taxon>
        <taxon>metagenomes</taxon>
        <taxon>ecological metagenomes</taxon>
    </lineage>
</organism>
<evidence type="ECO:0000259" key="1">
    <source>
        <dbReference type="Pfam" id="PF00027"/>
    </source>
</evidence>
<dbReference type="InterPro" id="IPR014710">
    <property type="entry name" value="RmlC-like_jellyroll"/>
</dbReference>
<evidence type="ECO:0000313" key="2">
    <source>
        <dbReference type="EMBL" id="VAW15309.1"/>
    </source>
</evidence>
<dbReference type="InterPro" id="IPR000595">
    <property type="entry name" value="cNMP-bd_dom"/>
</dbReference>
<reference evidence="2" key="1">
    <citation type="submission" date="2018-06" db="EMBL/GenBank/DDBJ databases">
        <authorList>
            <person name="Zhirakovskaya E."/>
        </authorList>
    </citation>
    <scope>NUCLEOTIDE SEQUENCE</scope>
</reference>
<gene>
    <name evidence="2" type="ORF">MNBD_BACTEROID03-821</name>
</gene>
<dbReference type="AlphaFoldDB" id="A0A3B0TSU4"/>